<accession>A0A409YTS2</accession>
<dbReference type="InterPro" id="IPR036291">
    <property type="entry name" value="NAD(P)-bd_dom_sf"/>
</dbReference>
<dbReference type="InParanoid" id="A0A409YTS2"/>
<evidence type="ECO:0000313" key="4">
    <source>
        <dbReference type="Proteomes" id="UP000284706"/>
    </source>
</evidence>
<evidence type="ECO:0000256" key="2">
    <source>
        <dbReference type="SAM" id="Phobius"/>
    </source>
</evidence>
<dbReference type="OrthoDB" id="2898509at2759"/>
<dbReference type="SUPFAM" id="SSF51735">
    <property type="entry name" value="NAD(P)-binding Rossmann-fold domains"/>
    <property type="match status" value="1"/>
</dbReference>
<dbReference type="EMBL" id="NHYE01000319">
    <property type="protein sequence ID" value="PPR06435.1"/>
    <property type="molecule type" value="Genomic_DNA"/>
</dbReference>
<reference evidence="3 4" key="1">
    <citation type="journal article" date="2018" name="Evol. Lett.">
        <title>Horizontal gene cluster transfer increased hallucinogenic mushroom diversity.</title>
        <authorList>
            <person name="Reynolds H.T."/>
            <person name="Vijayakumar V."/>
            <person name="Gluck-Thaler E."/>
            <person name="Korotkin H.B."/>
            <person name="Matheny P.B."/>
            <person name="Slot J.C."/>
        </authorList>
    </citation>
    <scope>NUCLEOTIDE SEQUENCE [LARGE SCALE GENOMIC DNA]</scope>
    <source>
        <strain evidence="3 4">SRW20</strain>
    </source>
</reference>
<dbReference type="STRING" id="231916.A0A409YTS2"/>
<dbReference type="AlphaFoldDB" id="A0A409YTS2"/>
<keyword evidence="2" id="KW-1133">Transmembrane helix</keyword>
<evidence type="ECO:0000313" key="3">
    <source>
        <dbReference type="EMBL" id="PPR06435.1"/>
    </source>
</evidence>
<name>A0A409YTS2_9AGAR</name>
<dbReference type="PANTHER" id="PTHR47534:SF3">
    <property type="entry name" value="ALCOHOL DEHYDROGENASE-LIKE C-TERMINAL DOMAIN-CONTAINING PROTEIN"/>
    <property type="match status" value="1"/>
</dbReference>
<feature type="transmembrane region" description="Helical" evidence="2">
    <location>
        <begin position="242"/>
        <end position="261"/>
    </location>
</feature>
<gene>
    <name evidence="3" type="ORF">CVT26_006474</name>
</gene>
<keyword evidence="1" id="KW-0560">Oxidoreductase</keyword>
<dbReference type="PANTHER" id="PTHR47534">
    <property type="entry name" value="YALI0E05731P"/>
    <property type="match status" value="1"/>
</dbReference>
<evidence type="ECO:0008006" key="5">
    <source>
        <dbReference type="Google" id="ProtNLM"/>
    </source>
</evidence>
<keyword evidence="2" id="KW-0472">Membrane</keyword>
<organism evidence="3 4">
    <name type="scientific">Gymnopilus dilepis</name>
    <dbReference type="NCBI Taxonomy" id="231916"/>
    <lineage>
        <taxon>Eukaryota</taxon>
        <taxon>Fungi</taxon>
        <taxon>Dikarya</taxon>
        <taxon>Basidiomycota</taxon>
        <taxon>Agaricomycotina</taxon>
        <taxon>Agaricomycetes</taxon>
        <taxon>Agaricomycetidae</taxon>
        <taxon>Agaricales</taxon>
        <taxon>Agaricineae</taxon>
        <taxon>Hymenogastraceae</taxon>
        <taxon>Gymnopilus</taxon>
    </lineage>
</organism>
<dbReference type="Proteomes" id="UP000284706">
    <property type="component" value="Unassembled WGS sequence"/>
</dbReference>
<sequence length="358" mass="38830">MVLLSDVHASNLRIPTTLSPGLVAVFVGATNGIGELTLKKFAKYAVKPRVYFIGRSQEAGDRILAECQELNKEGIFQFIQADVSLLSAVDDVSQKIREKEKVINLLFLTAGSPKFGESMSLTFSRNPISHSLLETTEGLPFPAVLGYYARTRFIVNLLPLVRQATGLRRVVTVAAAGKEGPVNHDDLGAAYISPLSLLKVRGHFASIITLSLEVLAKQAPEVTFIHDYPGSVKTGIAREANALVVFMMGIVGAIAGSWMFIPHEESGERHLFLATSAKYPPKAGSTESHGVPLADDQIVTRGTTGEAGSGVYAVDWDCNSASLKVKQLLVQLREEGLVEKLWQHTEEEFKRITGSISI</sequence>
<keyword evidence="4" id="KW-1185">Reference proteome</keyword>
<proteinExistence type="predicted"/>
<dbReference type="GO" id="GO:0016491">
    <property type="term" value="F:oxidoreductase activity"/>
    <property type="evidence" value="ECO:0007669"/>
    <property type="project" value="UniProtKB-KW"/>
</dbReference>
<dbReference type="InterPro" id="IPR002347">
    <property type="entry name" value="SDR_fam"/>
</dbReference>
<dbReference type="InterPro" id="IPR052228">
    <property type="entry name" value="Sec_Metab_Biosynth_Oxidored"/>
</dbReference>
<evidence type="ECO:0000256" key="1">
    <source>
        <dbReference type="ARBA" id="ARBA00023002"/>
    </source>
</evidence>
<protein>
    <recommendedName>
        <fullName evidence="5">Ketoreductase (KR) domain-containing protein</fullName>
    </recommendedName>
</protein>
<keyword evidence="2" id="KW-0812">Transmembrane</keyword>
<comment type="caution">
    <text evidence="3">The sequence shown here is derived from an EMBL/GenBank/DDBJ whole genome shotgun (WGS) entry which is preliminary data.</text>
</comment>
<dbReference type="Gene3D" id="3.40.50.720">
    <property type="entry name" value="NAD(P)-binding Rossmann-like Domain"/>
    <property type="match status" value="1"/>
</dbReference>
<dbReference type="Pfam" id="PF00106">
    <property type="entry name" value="adh_short"/>
    <property type="match status" value="1"/>
</dbReference>